<proteinExistence type="predicted"/>
<dbReference type="RefSeq" id="WP_174952444.1">
    <property type="nucleotide sequence ID" value="NZ_CABVQH010000015.1"/>
</dbReference>
<keyword evidence="1" id="KW-0687">Ribonucleoprotein</keyword>
<dbReference type="Pfam" id="PF11811">
    <property type="entry name" value="DUF3331"/>
    <property type="match status" value="1"/>
</dbReference>
<protein>
    <submittedName>
        <fullName evidence="1">Ribosomal protein S14</fullName>
    </submittedName>
</protein>
<organism evidence="1 2">
    <name type="scientific">Burkholderia lata (strain ATCC 17760 / DSM 23089 / LMG 22485 / NCIMB 9086 / R18194 / 383)</name>
    <dbReference type="NCBI Taxonomy" id="482957"/>
    <lineage>
        <taxon>Bacteria</taxon>
        <taxon>Pseudomonadati</taxon>
        <taxon>Pseudomonadota</taxon>
        <taxon>Betaproteobacteria</taxon>
        <taxon>Burkholderiales</taxon>
        <taxon>Burkholderiaceae</taxon>
        <taxon>Burkholderia</taxon>
        <taxon>Burkholderia cepacia complex</taxon>
    </lineage>
</organism>
<dbReference type="AlphaFoldDB" id="A0A6P2WCQ8"/>
<sequence>MNNRLAPWLMTVAAISSFDMPSVSWGAPRRRSVTRDRLPSWDATSKPSISVLERPTADTVMISWRDACTGHYGYQKWRLFTTRKRGVCALSGQPIEIGDSVFAPQLLGSAPGNAAAMVLAACIDAARPAPPRQPESPGFDPGFRFRPW</sequence>
<evidence type="ECO:0000313" key="2">
    <source>
        <dbReference type="Proteomes" id="UP000494260"/>
    </source>
</evidence>
<keyword evidence="1" id="KW-0689">Ribosomal protein</keyword>
<gene>
    <name evidence="1" type="ORF">BLA18109_04389</name>
</gene>
<dbReference type="EMBL" id="CABVQH010000015">
    <property type="protein sequence ID" value="VWC98328.1"/>
    <property type="molecule type" value="Genomic_DNA"/>
</dbReference>
<name>A0A6P2WCQ8_BURL3</name>
<dbReference type="Proteomes" id="UP000494260">
    <property type="component" value="Unassembled WGS sequence"/>
</dbReference>
<dbReference type="GO" id="GO:0005840">
    <property type="term" value="C:ribosome"/>
    <property type="evidence" value="ECO:0007669"/>
    <property type="project" value="UniProtKB-KW"/>
</dbReference>
<accession>A0A6P2WCQ8</accession>
<evidence type="ECO:0000313" key="1">
    <source>
        <dbReference type="EMBL" id="VWC98328.1"/>
    </source>
</evidence>
<dbReference type="InterPro" id="IPR021769">
    <property type="entry name" value="DUF3331"/>
</dbReference>
<reference evidence="1 2" key="1">
    <citation type="submission" date="2019-09" db="EMBL/GenBank/DDBJ databases">
        <authorList>
            <person name="Depoorter E."/>
        </authorList>
    </citation>
    <scope>NUCLEOTIDE SEQUENCE [LARGE SCALE GENOMIC DNA]</scope>
    <source>
        <strain evidence="1">R-18109</strain>
    </source>
</reference>